<feature type="domain" description="HTH arsR-type" evidence="1">
    <location>
        <begin position="1"/>
        <end position="61"/>
    </location>
</feature>
<dbReference type="CDD" id="cd00090">
    <property type="entry name" value="HTH_ARSR"/>
    <property type="match status" value="1"/>
</dbReference>
<proteinExistence type="predicted"/>
<comment type="caution">
    <text evidence="2">The sequence shown here is derived from an EMBL/GenBank/DDBJ whole genome shotgun (WGS) entry which is preliminary data.</text>
</comment>
<reference evidence="2" key="1">
    <citation type="journal article" date="2014" name="Front. Microbiol.">
        <title>High frequency of phylogenetically diverse reductive dehalogenase-homologous genes in deep subseafloor sedimentary metagenomes.</title>
        <authorList>
            <person name="Kawai M."/>
            <person name="Futagami T."/>
            <person name="Toyoda A."/>
            <person name="Takaki Y."/>
            <person name="Nishi S."/>
            <person name="Hori S."/>
            <person name="Arai W."/>
            <person name="Tsubouchi T."/>
            <person name="Morono Y."/>
            <person name="Uchiyama I."/>
            <person name="Ito T."/>
            <person name="Fujiyama A."/>
            <person name="Inagaki F."/>
            <person name="Takami H."/>
        </authorList>
    </citation>
    <scope>NUCLEOTIDE SEQUENCE</scope>
    <source>
        <strain evidence="2">Expedition CK06-06</strain>
    </source>
</reference>
<dbReference type="InterPro" id="IPR036390">
    <property type="entry name" value="WH_DNA-bd_sf"/>
</dbReference>
<dbReference type="Gene3D" id="1.10.10.10">
    <property type="entry name" value="Winged helix-like DNA-binding domain superfamily/Winged helix DNA-binding domain"/>
    <property type="match status" value="1"/>
</dbReference>
<protein>
    <recommendedName>
        <fullName evidence="1">HTH arsR-type domain-containing protein</fullName>
    </recommendedName>
</protein>
<evidence type="ECO:0000259" key="1">
    <source>
        <dbReference type="PROSITE" id="PS50987"/>
    </source>
</evidence>
<dbReference type="EMBL" id="BART01006228">
    <property type="protein sequence ID" value="GAG59804.1"/>
    <property type="molecule type" value="Genomic_DNA"/>
</dbReference>
<feature type="non-terminal residue" evidence="2">
    <location>
        <position position="61"/>
    </location>
</feature>
<dbReference type="AlphaFoldDB" id="X0YTA6"/>
<dbReference type="GO" id="GO:0003700">
    <property type="term" value="F:DNA-binding transcription factor activity"/>
    <property type="evidence" value="ECO:0007669"/>
    <property type="project" value="InterPro"/>
</dbReference>
<dbReference type="InterPro" id="IPR000835">
    <property type="entry name" value="HTH_MarR-typ"/>
</dbReference>
<dbReference type="InterPro" id="IPR036388">
    <property type="entry name" value="WH-like_DNA-bd_sf"/>
</dbReference>
<dbReference type="SUPFAM" id="SSF46785">
    <property type="entry name" value="Winged helix' DNA-binding domain"/>
    <property type="match status" value="1"/>
</dbReference>
<sequence length="61" mass="7038">MKLLLDPGEDLSVREIARRLDISSGHAHYHLKVLVEKGVLTREEDEDSVYYIPQAIFTEKI</sequence>
<name>X0YTA6_9ZZZZ</name>
<organism evidence="2">
    <name type="scientific">marine sediment metagenome</name>
    <dbReference type="NCBI Taxonomy" id="412755"/>
    <lineage>
        <taxon>unclassified sequences</taxon>
        <taxon>metagenomes</taxon>
        <taxon>ecological metagenomes</taxon>
    </lineage>
</organism>
<accession>X0YTA6</accession>
<dbReference type="InterPro" id="IPR011991">
    <property type="entry name" value="ArsR-like_HTH"/>
</dbReference>
<dbReference type="InterPro" id="IPR001845">
    <property type="entry name" value="HTH_ArsR_DNA-bd_dom"/>
</dbReference>
<dbReference type="PROSITE" id="PS50987">
    <property type="entry name" value="HTH_ARSR_2"/>
    <property type="match status" value="1"/>
</dbReference>
<evidence type="ECO:0000313" key="2">
    <source>
        <dbReference type="EMBL" id="GAG59804.1"/>
    </source>
</evidence>
<gene>
    <name evidence="2" type="ORF">S01H4_14195</name>
</gene>
<dbReference type="Pfam" id="PF12802">
    <property type="entry name" value="MarR_2"/>
    <property type="match status" value="1"/>
</dbReference>